<evidence type="ECO:0000313" key="2">
    <source>
        <dbReference type="Proteomes" id="UP000410049"/>
    </source>
</evidence>
<dbReference type="Pfam" id="PF05704">
    <property type="entry name" value="Caps_synth"/>
    <property type="match status" value="1"/>
</dbReference>
<dbReference type="InterPro" id="IPR008441">
    <property type="entry name" value="AfumC-like_glycosyl_Trfase"/>
</dbReference>
<gene>
    <name evidence="1" type="ORF">EMO91_11980</name>
</gene>
<evidence type="ECO:0008006" key="3">
    <source>
        <dbReference type="Google" id="ProtNLM"/>
    </source>
</evidence>
<dbReference type="EMBL" id="RZUH01000014">
    <property type="protein sequence ID" value="KAA8825673.1"/>
    <property type="molecule type" value="Genomic_DNA"/>
</dbReference>
<name>A0A5M9ZG42_9BIFI</name>
<dbReference type="Proteomes" id="UP000410049">
    <property type="component" value="Unassembled WGS sequence"/>
</dbReference>
<organism evidence="1 2">
    <name type="scientific">Bifidobacterium myosotis</name>
    <dbReference type="NCBI Taxonomy" id="1630166"/>
    <lineage>
        <taxon>Bacteria</taxon>
        <taxon>Bacillati</taxon>
        <taxon>Actinomycetota</taxon>
        <taxon>Actinomycetes</taxon>
        <taxon>Bifidobacteriales</taxon>
        <taxon>Bifidobacteriaceae</taxon>
        <taxon>Bifidobacterium</taxon>
    </lineage>
</organism>
<dbReference type="Gene3D" id="3.90.550.20">
    <property type="match status" value="1"/>
</dbReference>
<accession>A0A5M9ZG42</accession>
<reference evidence="1 2" key="1">
    <citation type="journal article" date="2019" name="Syst. Appl. Microbiol.">
        <title>Characterization of Bifidobacterium species in feaces of the Egyptian fruit bat: Description of B. vespertilionis sp. nov. and B. rousetti sp. nov.</title>
        <authorList>
            <person name="Modesto M."/>
            <person name="Satti M."/>
            <person name="Watanabe K."/>
            <person name="Puglisi E."/>
            <person name="Morelli L."/>
            <person name="Huang C.-H."/>
            <person name="Liou J.-S."/>
            <person name="Miyashita M."/>
            <person name="Tamura T."/>
            <person name="Saito S."/>
            <person name="Mori K."/>
            <person name="Huang L."/>
            <person name="Sciavilla P."/>
            <person name="Sandri C."/>
            <person name="Spiezio C."/>
            <person name="Vitali F."/>
            <person name="Cavalieri D."/>
            <person name="Perpetuini G."/>
            <person name="Tofalo R."/>
            <person name="Bonetti A."/>
            <person name="Arita M."/>
            <person name="Mattarelli P."/>
        </authorList>
    </citation>
    <scope>NUCLEOTIDE SEQUENCE [LARGE SCALE GENOMIC DNA]</scope>
    <source>
        <strain evidence="1 2">RST17</strain>
    </source>
</reference>
<dbReference type="RefSeq" id="WP_150380136.1">
    <property type="nucleotide sequence ID" value="NZ_RZUH01000014.1"/>
</dbReference>
<dbReference type="InterPro" id="IPR029044">
    <property type="entry name" value="Nucleotide-diphossugar_trans"/>
</dbReference>
<protein>
    <recommendedName>
        <fullName evidence="3">Polysaccharide biosynthesis protein</fullName>
    </recommendedName>
</protein>
<comment type="caution">
    <text evidence="1">The sequence shown here is derived from an EMBL/GenBank/DDBJ whole genome shotgun (WGS) entry which is preliminary data.</text>
</comment>
<sequence>MNRVEKIVGYGRHVSLGFAIKAIEGVVDERIHRATGRPYTRSIYQRKDAMFQKFLYKEFGDFIDQWKQREETSRPYKLQSQAPIWVLWLQGERSLPALVKENIEALRRYSHHPVILVDANNISDYVDIPQRYFDLFKEGRISAAAFSDVIRIYLLWRNGGLWVDSSVRVTNSLPEEIFDLPLWTIKGIDGDFLLEPKCIDITRWTGYFLAAKPHSLFFTFLKEFYDLYFTRYDEVLDYLLINHFAKIARENIAVVAQEYELIPDNNYFCEMLLAALNSENMELVRKYIDSSTFAFKLSNRDATAQVIGDETKVSAIINQVRQQGNK</sequence>
<proteinExistence type="predicted"/>
<dbReference type="SUPFAM" id="SSF53448">
    <property type="entry name" value="Nucleotide-diphospho-sugar transferases"/>
    <property type="match status" value="1"/>
</dbReference>
<evidence type="ECO:0000313" key="1">
    <source>
        <dbReference type="EMBL" id="KAA8825673.1"/>
    </source>
</evidence>
<dbReference type="AlphaFoldDB" id="A0A5M9ZG42"/>
<dbReference type="GO" id="GO:0016757">
    <property type="term" value="F:glycosyltransferase activity"/>
    <property type="evidence" value="ECO:0007669"/>
    <property type="project" value="InterPro"/>
</dbReference>